<keyword evidence="2" id="KW-1185">Reference proteome</keyword>
<dbReference type="KEGG" id="marh:Mia14_0400"/>
<reference evidence="1 2" key="1">
    <citation type="journal article" date="2017" name="Nat. Commun.">
        <title>'ARMAN' archaea depend on association with euryarchaeal host in culture and in situ.</title>
        <authorList>
            <person name="Golyshina O."/>
            <person name="Toshchakov S."/>
            <person name="Makarova K."/>
            <person name="Gavrilov S."/>
            <person name="Korzhenkov A."/>
            <person name="La Cono V."/>
            <person name="Arcadi E."/>
            <person name="Nechitaylo T."/>
            <person name="Ferrer M."/>
            <person name="Kublanov I."/>
            <person name="Wolf Y."/>
            <person name="Yakimov M."/>
            <person name="Golyshin P."/>
            <person name="Slesarev A."/>
            <person name="Kozyavkin S."/>
        </authorList>
    </citation>
    <scope>NUCLEOTIDE SEQUENCE [LARGE SCALE GENOMIC DNA]</scope>
    <source>
        <strain evidence="1 2">Mia14</strain>
    </source>
</reference>
<dbReference type="EMBL" id="CP019964">
    <property type="protein sequence ID" value="ASI13722.1"/>
    <property type="molecule type" value="Genomic_DNA"/>
</dbReference>
<gene>
    <name evidence="1" type="ORF">Mia14_0400</name>
</gene>
<dbReference type="RefSeq" id="WP_124216875.1">
    <property type="nucleotide sequence ID" value="NZ_CP019964.1"/>
</dbReference>
<name>A0A218NMN5_9ARCH</name>
<dbReference type="GeneID" id="33313956"/>
<proteinExistence type="predicted"/>
<evidence type="ECO:0000313" key="2">
    <source>
        <dbReference type="Proteomes" id="UP000197679"/>
    </source>
</evidence>
<sequence>MVVLWNQQEAVKVIALGNGVTASEIINRILNNNREIKMIKSAIKIEAESESGVFAVPGPKSKLRKDK</sequence>
<organism evidence="1 2">
    <name type="scientific">Candidatus Mancarchaeum acidiphilum</name>
    <dbReference type="NCBI Taxonomy" id="1920749"/>
    <lineage>
        <taxon>Archaea</taxon>
        <taxon>Candidatus Micrarchaeota</taxon>
        <taxon>Candidatus Mancarchaeum</taxon>
    </lineage>
</organism>
<dbReference type="AlphaFoldDB" id="A0A218NMN5"/>
<dbReference type="Proteomes" id="UP000197679">
    <property type="component" value="Chromosome"/>
</dbReference>
<evidence type="ECO:0000313" key="1">
    <source>
        <dbReference type="EMBL" id="ASI13722.1"/>
    </source>
</evidence>
<protein>
    <submittedName>
        <fullName evidence="1">Uncharacterized protein</fullName>
    </submittedName>
</protein>
<accession>A0A218NMN5</accession>